<dbReference type="Pfam" id="PF25332">
    <property type="entry name" value="C2_PACS_N"/>
    <property type="match status" value="1"/>
</dbReference>
<feature type="compositionally biased region" description="Basic and acidic residues" evidence="3">
    <location>
        <begin position="452"/>
        <end position="461"/>
    </location>
</feature>
<feature type="compositionally biased region" description="Low complexity" evidence="3">
    <location>
        <begin position="686"/>
        <end position="713"/>
    </location>
</feature>
<comment type="caution">
    <text evidence="6">The sequence shown here is derived from an EMBL/GenBank/DDBJ whole genome shotgun (WGS) entry which is preliminary data.</text>
</comment>
<feature type="compositionally biased region" description="Low complexity" evidence="3">
    <location>
        <begin position="208"/>
        <end position="221"/>
    </location>
</feature>
<comment type="similarity">
    <text evidence="1">Belongs to the PACS family.</text>
</comment>
<feature type="compositionally biased region" description="Low complexity" evidence="3">
    <location>
        <begin position="724"/>
        <end position="734"/>
    </location>
</feature>
<dbReference type="InterPro" id="IPR019381">
    <property type="entry name" value="PACS1/2_C"/>
</dbReference>
<evidence type="ECO:0000259" key="4">
    <source>
        <dbReference type="Pfam" id="PF10254"/>
    </source>
</evidence>
<feature type="domain" description="Phosphofurin acidic cluster sorting protein 1/2 N-terminal C2" evidence="5">
    <location>
        <begin position="23"/>
        <end position="155"/>
    </location>
</feature>
<evidence type="ECO:0000313" key="6">
    <source>
        <dbReference type="EMBL" id="NXI17977.1"/>
    </source>
</evidence>
<evidence type="ECO:0000256" key="1">
    <source>
        <dbReference type="ARBA" id="ARBA00008590"/>
    </source>
</evidence>
<dbReference type="Proteomes" id="UP000530962">
    <property type="component" value="Unassembled WGS sequence"/>
</dbReference>
<feature type="region of interest" description="Disordered" evidence="3">
    <location>
        <begin position="185"/>
        <end position="221"/>
    </location>
</feature>
<dbReference type="GO" id="GO:0072659">
    <property type="term" value="P:protein localization to plasma membrane"/>
    <property type="evidence" value="ECO:0007669"/>
    <property type="project" value="TreeGrafter"/>
</dbReference>
<evidence type="ECO:0000256" key="2">
    <source>
        <dbReference type="ARBA" id="ARBA00022553"/>
    </source>
</evidence>
<dbReference type="Pfam" id="PF10254">
    <property type="entry name" value="Pacs-1"/>
    <property type="match status" value="1"/>
</dbReference>
<feature type="region of interest" description="Disordered" evidence="3">
    <location>
        <begin position="297"/>
        <end position="462"/>
    </location>
</feature>
<evidence type="ECO:0000256" key="3">
    <source>
        <dbReference type="SAM" id="MobiDB-lite"/>
    </source>
</evidence>
<feature type="non-terminal residue" evidence="6">
    <location>
        <position position="1"/>
    </location>
</feature>
<feature type="compositionally biased region" description="Polar residues" evidence="3">
    <location>
        <begin position="372"/>
        <end position="385"/>
    </location>
</feature>
<dbReference type="EMBL" id="VWZV01014971">
    <property type="protein sequence ID" value="NXI17977.1"/>
    <property type="molecule type" value="Genomic_DNA"/>
</dbReference>
<dbReference type="PANTHER" id="PTHR13280:SF15">
    <property type="entry name" value="PHOSPHOFURIN ACIDIC CLUSTER SORTING PROTEIN 2"/>
    <property type="match status" value="1"/>
</dbReference>
<dbReference type="InterPro" id="IPR057541">
    <property type="entry name" value="PACS1/2_N"/>
</dbReference>
<feature type="non-terminal residue" evidence="6">
    <location>
        <position position="886"/>
    </location>
</feature>
<proteinExistence type="inferred from homology"/>
<protein>
    <submittedName>
        <fullName evidence="6">PACS2 protein</fullName>
    </submittedName>
</protein>
<dbReference type="GO" id="GO:0044325">
    <property type="term" value="F:transmembrane transporter binding"/>
    <property type="evidence" value="ECO:0007669"/>
    <property type="project" value="TreeGrafter"/>
</dbReference>
<evidence type="ECO:0000259" key="5">
    <source>
        <dbReference type="Pfam" id="PF25332"/>
    </source>
</evidence>
<sequence>MAAAAERSRLSFPGGTGALGRPVPMNLFATWEIDGSSPSCVPRLCSLTLKKLVVLKELDKELISGVIAVKMQGSKRILRSHEIVLPPSGHVETELALTFSLQYPHFLKREGNKLQIMLQRRKRYKNRTILGYKTLAVGCINMAEVMQHPTEGGQVLSLFSNIKEAPAKVAEIWIFSLSSQPIDHEDSTMQASQKIKSADNYSEEEYESFSSEQEASDDAVQGQDLDDDEYELGKPKKQRRSIVRTTSITRQQNFKQKVVALLKRFKVSDEVLDSEQDPAEHVPEVEEDLDLLYDTLDIENPSDSGPEMEDDDSVLSTPKPKLKPYFEGLSHSSSQTEIGSIHSIRSQREPPSPVEVPEKTKSLGTKHAGDSVSDTVPYESNQQAEVQEAELPTPDVFVEKLPPSGKITKTESLIIPSTSRSEGKQTGRRGRSTSLKERQPVRPQNERANSLDNERSPDTRHHLQIPRKTVYDQLNHILVSDDQLPENIILVNTSDWQGQYLSDVLQKHTLPVVCTCSSADIQAAFSTIVSRIQRYCNCNSQPPNPIKIAVAGAQNYLSAVLRLFVEQLSHKTPDWLGYMKFLIIPLGSHPVAKYLGSVDYRYNNFFQDLAWRDLFNKLEAQTTVSEAPDVVSRITQYIAGANCAHQLPIAEAMLTYKQKSPDEESSQKFIPFVGVVKVGIVEQSSATSGDSDDAAPSSSVVLSSTPPSVSPAVKEASPTPPSSPSVTGSFSSPSQGLGAELMGLQVDYWIAAPPLDRKRDPEKKDPSTTKNTLKCTFRSLQVSRLPASGEIATMPTMSMTVVTKEKNKKVMFLPKKTKDKEVESKSQCIEGISRLICTAKHQQNMLRVLIDGVEWNDVKFFQLAAQWSSHVKHFPICIFGHSKSNF</sequence>
<feature type="domain" description="Phosphofurin acidic cluster sorting protein 1/2 C-terminal" evidence="4">
    <location>
        <begin position="470"/>
        <end position="882"/>
    </location>
</feature>
<dbReference type="PANTHER" id="PTHR13280">
    <property type="entry name" value="PHOSPHOFURIN ACIDIC CLUSTER SORTING PROTEIN"/>
    <property type="match status" value="1"/>
</dbReference>
<dbReference type="AlphaFoldDB" id="A0A7K9R245"/>
<keyword evidence="2" id="KW-0597">Phosphoprotein</keyword>
<keyword evidence="7" id="KW-1185">Reference proteome</keyword>
<accession>A0A7K9R245</accession>
<gene>
    <name evidence="6" type="primary">Pacs2</name>
    <name evidence="6" type="ORF">IRECYA_R09238</name>
</gene>
<evidence type="ECO:0000313" key="7">
    <source>
        <dbReference type="Proteomes" id="UP000530962"/>
    </source>
</evidence>
<organism evidence="6 7">
    <name type="scientific">Irena cyanogastra</name>
    <name type="common">Philippine fairy-bluebird</name>
    <dbReference type="NCBI Taxonomy" id="175120"/>
    <lineage>
        <taxon>Eukaryota</taxon>
        <taxon>Metazoa</taxon>
        <taxon>Chordata</taxon>
        <taxon>Craniata</taxon>
        <taxon>Vertebrata</taxon>
        <taxon>Euteleostomi</taxon>
        <taxon>Archelosauria</taxon>
        <taxon>Archosauria</taxon>
        <taxon>Dinosauria</taxon>
        <taxon>Saurischia</taxon>
        <taxon>Theropoda</taxon>
        <taxon>Coelurosauria</taxon>
        <taxon>Aves</taxon>
        <taxon>Neognathae</taxon>
        <taxon>Neoaves</taxon>
        <taxon>Telluraves</taxon>
        <taxon>Australaves</taxon>
        <taxon>Passeriformes</taxon>
        <taxon>Corvoidea</taxon>
        <taxon>Irenidae</taxon>
        <taxon>Irena</taxon>
    </lineage>
</organism>
<reference evidence="6 7" key="1">
    <citation type="submission" date="2019-09" db="EMBL/GenBank/DDBJ databases">
        <title>Bird 10,000 Genomes (B10K) Project - Family phase.</title>
        <authorList>
            <person name="Zhang G."/>
        </authorList>
    </citation>
    <scope>NUCLEOTIDE SEQUENCE [LARGE SCALE GENOMIC DNA]</scope>
    <source>
        <strain evidence="6">B10K-DU-001-26</strain>
        <tissue evidence="6">Muscle</tissue>
    </source>
</reference>
<feature type="region of interest" description="Disordered" evidence="3">
    <location>
        <begin position="686"/>
        <end position="734"/>
    </location>
</feature>
<name>A0A7K9R245_IRECY</name>